<evidence type="ECO:0000259" key="1">
    <source>
        <dbReference type="Pfam" id="PF00391"/>
    </source>
</evidence>
<dbReference type="InterPro" id="IPR002192">
    <property type="entry name" value="PPDK_AMP/ATP-bd"/>
</dbReference>
<evidence type="ECO:0008006" key="5">
    <source>
        <dbReference type="Google" id="ProtNLM"/>
    </source>
</evidence>
<dbReference type="NCBIfam" id="NF004508">
    <property type="entry name" value="PRK05849.1"/>
    <property type="match status" value="1"/>
</dbReference>
<dbReference type="InterPro" id="IPR008279">
    <property type="entry name" value="PEP-util_enz_mobile_dom"/>
</dbReference>
<dbReference type="Gene3D" id="3.50.30.10">
    <property type="entry name" value="Phosphohistidine domain"/>
    <property type="match status" value="1"/>
</dbReference>
<dbReference type="HOGENOM" id="CLU_011659_0_0_6"/>
<evidence type="ECO:0000313" key="3">
    <source>
        <dbReference type="EMBL" id="ABV86730.1"/>
    </source>
</evidence>
<dbReference type="eggNOG" id="COG1213">
    <property type="taxonomic scope" value="Bacteria"/>
</dbReference>
<dbReference type="InterPro" id="IPR036637">
    <property type="entry name" value="Phosphohistidine_dom_sf"/>
</dbReference>
<feature type="domain" description="PEP-utilising enzyme mobile" evidence="1">
    <location>
        <begin position="913"/>
        <end position="983"/>
    </location>
</feature>
<sequence>MQLFLLGAGRPANGNKPSALKSIARNTKAMDWQLHGFETVINSNDIHFLGGYHVDEVKDCYPNLNISIIPDWENKSVLQTLLNAPFNHSSVFVTYSDTVFRKSTIDKICNLEADVVFGVDFNWKDRFDSRSQKDIDSAEVLTLNGQEVEFTGLVKFSSRAALIISELKEHKINGNLIDLIWLLRDNGLKVVHYDVGNNWAEFNSQDDIAHFILGTKAETLARLEPVVRKSHIGRQISFSTREWLDNKQSIIELICKEFEGQKLVVRSSSKGEDNWFSSNAGGFESLLNVNVNSDDIIEAVETVIESYGTKRAGDDQVLVQEFLSDVKLSGVIFTCGLESGSPYYRFNFDDKTSSTESVTAGIQADLRTVLVSKIKSGGLFTVAPELKPVLEAVQELEQLLNYDKLDIEFAIDESNIVHIFQIRPVTVNHVGLEVDVKDVEQYLKESVSRFKTQQHAVSSIYGDRTLFANMPDWNPAEIIGTRPKPFAFSLYRQLITNDIWAQQRAEFGYRDVRPYPLLVSFSGQPYVDARASLNSFIPKALSENCAERIAKAYISILASNPHYHDKIEFEVAFTIWTPDFVDEASKRLIPYGVTQQDIEELEVALKLITSNALVRLSDDIKSINKITCASLNDLQKNIVPLDKAYNLLYDCKRYGTLAFAHAARAGFVATTFLKSLVSTNVFTDVRRLEFLKSFDTVAGIFEKDKYKFYCGELSLENVVSKYGHLRPGTYEITTNAYWENPQKYIVSNIDGNEPSEEIEFILTEEELKGISGLLLELGTNISPVDFIRYLKEATQAREFVKFEFTKNLSKALDMCVLFGMAAGISRDDLSFLEFSDLEQLKLNTVSLETVKSLIKRRKQEYSITCSIELPSLIKSEFDFYSFERFASQPNFVTIGKAEGTLKILDNETADALKGVIVMIPQADPGYDWLFGHEIGGLITKYGGANSHMAIRAAEIGLPAAIGVGEKLYEKITMMKRVELDCANQTIREVE</sequence>
<dbReference type="STRING" id="398579.Spea_1404"/>
<evidence type="ECO:0000259" key="2">
    <source>
        <dbReference type="Pfam" id="PF01326"/>
    </source>
</evidence>
<dbReference type="InterPro" id="IPR051549">
    <property type="entry name" value="PEP_Utilizing_Enz"/>
</dbReference>
<dbReference type="PANTHER" id="PTHR43615">
    <property type="entry name" value="PHOSPHOENOLPYRUVATE SYNTHASE-RELATED"/>
    <property type="match status" value="1"/>
</dbReference>
<dbReference type="Pfam" id="PF01326">
    <property type="entry name" value="PPDK_N"/>
    <property type="match status" value="1"/>
</dbReference>
<evidence type="ECO:0000313" key="4">
    <source>
        <dbReference type="Proteomes" id="UP000002608"/>
    </source>
</evidence>
<protein>
    <recommendedName>
        <fullName evidence="5">Pyruvate phosphate dikinase PEP/pyruvate-binding</fullName>
    </recommendedName>
</protein>
<dbReference type="eggNOG" id="COG0574">
    <property type="taxonomic scope" value="Bacteria"/>
</dbReference>
<dbReference type="SUPFAM" id="SSF52009">
    <property type="entry name" value="Phosphohistidine domain"/>
    <property type="match status" value="1"/>
</dbReference>
<dbReference type="AlphaFoldDB" id="A8H2E3"/>
<dbReference type="Gene3D" id="3.30.1490.20">
    <property type="entry name" value="ATP-grasp fold, A domain"/>
    <property type="match status" value="1"/>
</dbReference>
<name>A8H2E3_SHEPA</name>
<dbReference type="OrthoDB" id="3590125at2"/>
<dbReference type="GO" id="GO:0005524">
    <property type="term" value="F:ATP binding"/>
    <property type="evidence" value="ECO:0007669"/>
    <property type="project" value="InterPro"/>
</dbReference>
<dbReference type="EMBL" id="CP000851">
    <property type="protein sequence ID" value="ABV86730.1"/>
    <property type="molecule type" value="Genomic_DNA"/>
</dbReference>
<feature type="domain" description="Pyruvate phosphate dikinase AMP/ATP-binding" evidence="2">
    <location>
        <begin position="249"/>
        <end position="312"/>
    </location>
</feature>
<dbReference type="SUPFAM" id="SSF56059">
    <property type="entry name" value="Glutathione synthetase ATP-binding domain-like"/>
    <property type="match status" value="1"/>
</dbReference>
<keyword evidence="4" id="KW-1185">Reference proteome</keyword>
<organism evidence="3 4">
    <name type="scientific">Shewanella pealeana (strain ATCC 700345 / ANG-SQ1)</name>
    <dbReference type="NCBI Taxonomy" id="398579"/>
    <lineage>
        <taxon>Bacteria</taxon>
        <taxon>Pseudomonadati</taxon>
        <taxon>Pseudomonadota</taxon>
        <taxon>Gammaproteobacteria</taxon>
        <taxon>Alteromonadales</taxon>
        <taxon>Shewanellaceae</taxon>
        <taxon>Shewanella</taxon>
    </lineage>
</organism>
<dbReference type="Pfam" id="PF00391">
    <property type="entry name" value="PEP-utilizers"/>
    <property type="match status" value="1"/>
</dbReference>
<dbReference type="GO" id="GO:0016301">
    <property type="term" value="F:kinase activity"/>
    <property type="evidence" value="ECO:0007669"/>
    <property type="project" value="InterPro"/>
</dbReference>
<reference evidence="3 4" key="1">
    <citation type="submission" date="2007-10" db="EMBL/GenBank/DDBJ databases">
        <title>Complete sequence of Shewanella pealeana ATCC 700345.</title>
        <authorList>
            <consortium name="US DOE Joint Genome Institute"/>
            <person name="Copeland A."/>
            <person name="Lucas S."/>
            <person name="Lapidus A."/>
            <person name="Barry K."/>
            <person name="Glavina del Rio T."/>
            <person name="Dalin E."/>
            <person name="Tice H."/>
            <person name="Pitluck S."/>
            <person name="Chertkov O."/>
            <person name="Brettin T."/>
            <person name="Bruce D."/>
            <person name="Detter J.C."/>
            <person name="Han C."/>
            <person name="Schmutz J."/>
            <person name="Larimer F."/>
            <person name="Land M."/>
            <person name="Hauser L."/>
            <person name="Kyrpides N."/>
            <person name="Kim E."/>
            <person name="Zhao J.-S.Z."/>
            <person name="Manno D."/>
            <person name="Hawari J."/>
            <person name="Richardson P."/>
        </authorList>
    </citation>
    <scope>NUCLEOTIDE SEQUENCE [LARGE SCALE GENOMIC DNA]</scope>
    <source>
        <strain evidence="4">ATCC 700345 / ANG-SQ1</strain>
    </source>
</reference>
<gene>
    <name evidence="3" type="ordered locus">Spea_1404</name>
</gene>
<dbReference type="KEGG" id="spl:Spea_1404"/>
<dbReference type="Proteomes" id="UP000002608">
    <property type="component" value="Chromosome"/>
</dbReference>
<dbReference type="RefSeq" id="WP_012154656.1">
    <property type="nucleotide sequence ID" value="NC_009901.1"/>
</dbReference>
<dbReference type="InterPro" id="IPR013815">
    <property type="entry name" value="ATP_grasp_subdomain_1"/>
</dbReference>
<proteinExistence type="predicted"/>
<dbReference type="PANTHER" id="PTHR43615:SF1">
    <property type="entry name" value="PPDK_N DOMAIN-CONTAINING PROTEIN"/>
    <property type="match status" value="1"/>
</dbReference>
<accession>A8H2E3</accession>